<evidence type="ECO:0000313" key="10">
    <source>
        <dbReference type="Proteomes" id="UP001194714"/>
    </source>
</evidence>
<protein>
    <recommendedName>
        <fullName evidence="7">Recombination protein RecR</fullName>
    </recommendedName>
</protein>
<evidence type="ECO:0000256" key="3">
    <source>
        <dbReference type="ARBA" id="ARBA00022771"/>
    </source>
</evidence>
<evidence type="ECO:0000313" key="9">
    <source>
        <dbReference type="EMBL" id="MBF5059619.1"/>
    </source>
</evidence>
<name>A0ABS0B094_9BACT</name>
<dbReference type="NCBIfam" id="TIGR00615">
    <property type="entry name" value="recR"/>
    <property type="match status" value="1"/>
</dbReference>
<feature type="zinc finger region" description="C4-type" evidence="7">
    <location>
        <begin position="58"/>
        <end position="73"/>
    </location>
</feature>
<sequence>MLKYPKDLLTLIAHLKKLPGVGKKTAERFAFSLLEWDNKELFEFSEGIATLKERVQACAECGCLMDGVQCSFCDTSRRDKALLCIIGSSRDAYAIEETGNFRGLYHVLGTLLSPLEGKTPDSLNLPHLEDRIKQLGVEEVILALDSTLEGDATSLYLKEELQKNGIEVSRLALGLPLGSSLDFVDEGTLSQAFSGRQKF</sequence>
<dbReference type="InterPro" id="IPR023627">
    <property type="entry name" value="Rcmb_RecR"/>
</dbReference>
<dbReference type="Gene3D" id="1.10.8.420">
    <property type="entry name" value="RecR Domain 1"/>
    <property type="match status" value="1"/>
</dbReference>
<organism evidence="9 10">
    <name type="scientific">Candidatus Neptunichlamydia vexilliferae</name>
    <dbReference type="NCBI Taxonomy" id="1651774"/>
    <lineage>
        <taxon>Bacteria</taxon>
        <taxon>Pseudomonadati</taxon>
        <taxon>Chlamydiota</taxon>
        <taxon>Chlamydiia</taxon>
        <taxon>Parachlamydiales</taxon>
        <taxon>Simkaniaceae</taxon>
        <taxon>Candidatus Neptunichlamydia</taxon>
    </lineage>
</organism>
<evidence type="ECO:0000256" key="6">
    <source>
        <dbReference type="ARBA" id="ARBA00023204"/>
    </source>
</evidence>
<dbReference type="Pfam" id="PF13662">
    <property type="entry name" value="Toprim_4"/>
    <property type="match status" value="1"/>
</dbReference>
<keyword evidence="6 7" id="KW-0234">DNA repair</keyword>
<gene>
    <name evidence="7" type="primary">recR</name>
    <name evidence="9" type="ORF">NEPTK9_001135</name>
</gene>
<proteinExistence type="inferred from homology"/>
<accession>A0ABS0B094</accession>
<evidence type="ECO:0000259" key="8">
    <source>
        <dbReference type="PROSITE" id="PS50880"/>
    </source>
</evidence>
<feature type="domain" description="Toprim" evidence="8">
    <location>
        <begin position="81"/>
        <end position="176"/>
    </location>
</feature>
<dbReference type="PROSITE" id="PS50880">
    <property type="entry name" value="TOPRIM"/>
    <property type="match status" value="1"/>
</dbReference>
<evidence type="ECO:0000256" key="4">
    <source>
        <dbReference type="ARBA" id="ARBA00022833"/>
    </source>
</evidence>
<keyword evidence="5 7" id="KW-0233">DNA recombination</keyword>
<comment type="function">
    <text evidence="7">May play a role in DNA repair. It seems to be involved in an RecBC-independent recombinational process of DNA repair. It may act with RecF and RecO.</text>
</comment>
<keyword evidence="3 7" id="KW-0863">Zinc-finger</keyword>
<dbReference type="PANTHER" id="PTHR30446:SF0">
    <property type="entry name" value="RECOMBINATION PROTEIN RECR"/>
    <property type="match status" value="1"/>
</dbReference>
<reference evidence="9 10" key="1">
    <citation type="submission" date="2020-01" db="EMBL/GenBank/DDBJ databases">
        <title>Draft genome sequence of Cand. Neptunochlamydia vexilliferae K9.</title>
        <authorList>
            <person name="Schulz F."/>
            <person name="Koestlbacher S."/>
            <person name="Wascher F."/>
            <person name="Pizzetti I."/>
            <person name="Horn M."/>
        </authorList>
    </citation>
    <scope>NUCLEOTIDE SEQUENCE [LARGE SCALE GENOMIC DNA]</scope>
    <source>
        <strain evidence="9 10">K9</strain>
    </source>
</reference>
<evidence type="ECO:0000256" key="2">
    <source>
        <dbReference type="ARBA" id="ARBA00022763"/>
    </source>
</evidence>
<dbReference type="Pfam" id="PF21176">
    <property type="entry name" value="RecR_HhH"/>
    <property type="match status" value="1"/>
</dbReference>
<dbReference type="PANTHER" id="PTHR30446">
    <property type="entry name" value="RECOMBINATION PROTEIN RECR"/>
    <property type="match status" value="1"/>
</dbReference>
<dbReference type="InterPro" id="IPR006171">
    <property type="entry name" value="TOPRIM_dom"/>
</dbReference>
<evidence type="ECO:0000256" key="1">
    <source>
        <dbReference type="ARBA" id="ARBA00022723"/>
    </source>
</evidence>
<keyword evidence="2 7" id="KW-0227">DNA damage</keyword>
<evidence type="ECO:0000256" key="7">
    <source>
        <dbReference type="HAMAP-Rule" id="MF_00017"/>
    </source>
</evidence>
<evidence type="ECO:0000256" key="5">
    <source>
        <dbReference type="ARBA" id="ARBA00023172"/>
    </source>
</evidence>
<dbReference type="Gene3D" id="3.40.1360.10">
    <property type="match status" value="1"/>
</dbReference>
<dbReference type="CDD" id="cd01025">
    <property type="entry name" value="TOPRIM_recR"/>
    <property type="match status" value="1"/>
</dbReference>
<comment type="caution">
    <text evidence="9">The sequence shown here is derived from an EMBL/GenBank/DDBJ whole genome shotgun (WGS) entry which is preliminary data.</text>
</comment>
<dbReference type="HAMAP" id="MF_00017">
    <property type="entry name" value="RecR"/>
    <property type="match status" value="1"/>
</dbReference>
<keyword evidence="10" id="KW-1185">Reference proteome</keyword>
<dbReference type="SUPFAM" id="SSF111304">
    <property type="entry name" value="Recombination protein RecR"/>
    <property type="match status" value="1"/>
</dbReference>
<dbReference type="InterPro" id="IPR000093">
    <property type="entry name" value="DNA_Rcmb_RecR"/>
</dbReference>
<keyword evidence="1 7" id="KW-0479">Metal-binding</keyword>
<dbReference type="Pfam" id="PF21175">
    <property type="entry name" value="RecR_C"/>
    <property type="match status" value="1"/>
</dbReference>
<dbReference type="Proteomes" id="UP001194714">
    <property type="component" value="Unassembled WGS sequence"/>
</dbReference>
<comment type="similarity">
    <text evidence="7">Belongs to the RecR family.</text>
</comment>
<keyword evidence="4 7" id="KW-0862">Zinc</keyword>
<dbReference type="InterPro" id="IPR034137">
    <property type="entry name" value="TOPRIM_RecR"/>
</dbReference>
<dbReference type="EMBL" id="JAAEJV010000030">
    <property type="protein sequence ID" value="MBF5059619.1"/>
    <property type="molecule type" value="Genomic_DNA"/>
</dbReference>
<dbReference type="SMART" id="SM00493">
    <property type="entry name" value="TOPRIM"/>
    <property type="match status" value="1"/>
</dbReference>